<evidence type="ECO:0000259" key="3">
    <source>
        <dbReference type="Pfam" id="PF01471"/>
    </source>
</evidence>
<dbReference type="InterPro" id="IPR036365">
    <property type="entry name" value="PGBD-like_sf"/>
</dbReference>
<keyword evidence="5" id="KW-1185">Reference proteome</keyword>
<comment type="caution">
    <text evidence="4">The sequence shown here is derived from an EMBL/GenBank/DDBJ whole genome shotgun (WGS) entry which is preliminary data.</text>
</comment>
<feature type="domain" description="Peptidoglycan binding-like" evidence="3">
    <location>
        <begin position="316"/>
        <end position="369"/>
    </location>
</feature>
<dbReference type="OrthoDB" id="9816507at2"/>
<evidence type="ECO:0000313" key="4">
    <source>
        <dbReference type="EMBL" id="TWF54722.1"/>
    </source>
</evidence>
<protein>
    <submittedName>
        <fullName evidence="4">Putative peptidoglycan binding protein</fullName>
    </submittedName>
</protein>
<reference evidence="4 5" key="1">
    <citation type="submission" date="2019-06" db="EMBL/GenBank/DDBJ databases">
        <title>Sorghum-associated microbial communities from plants grown in Nebraska, USA.</title>
        <authorList>
            <person name="Schachtman D."/>
        </authorList>
    </citation>
    <scope>NUCLEOTIDE SEQUENCE [LARGE SCALE GENOMIC DNA]</scope>
    <source>
        <strain evidence="4 5">1225</strain>
    </source>
</reference>
<dbReference type="InterPro" id="IPR036366">
    <property type="entry name" value="PGBDSf"/>
</dbReference>
<dbReference type="AlphaFoldDB" id="A0A561QWK2"/>
<dbReference type="EMBL" id="VIWP01000003">
    <property type="protein sequence ID" value="TWF54722.1"/>
    <property type="molecule type" value="Genomic_DNA"/>
</dbReference>
<keyword evidence="2" id="KW-0812">Transmembrane</keyword>
<dbReference type="InterPro" id="IPR002477">
    <property type="entry name" value="Peptidoglycan-bd-like"/>
</dbReference>
<proteinExistence type="predicted"/>
<keyword evidence="2" id="KW-1133">Transmembrane helix</keyword>
<gene>
    <name evidence="4" type="ORF">FHW37_103592</name>
</gene>
<feature type="compositionally biased region" description="Pro residues" evidence="1">
    <location>
        <begin position="249"/>
        <end position="259"/>
    </location>
</feature>
<accession>A0A561QWK2</accession>
<evidence type="ECO:0000256" key="1">
    <source>
        <dbReference type="SAM" id="MobiDB-lite"/>
    </source>
</evidence>
<feature type="compositionally biased region" description="Low complexity" evidence="1">
    <location>
        <begin position="221"/>
        <end position="231"/>
    </location>
</feature>
<dbReference type="Proteomes" id="UP000320653">
    <property type="component" value="Unassembled WGS sequence"/>
</dbReference>
<feature type="transmembrane region" description="Helical" evidence="2">
    <location>
        <begin position="43"/>
        <end position="63"/>
    </location>
</feature>
<evidence type="ECO:0000313" key="5">
    <source>
        <dbReference type="Proteomes" id="UP000320653"/>
    </source>
</evidence>
<feature type="region of interest" description="Disordered" evidence="1">
    <location>
        <begin position="281"/>
        <end position="310"/>
    </location>
</feature>
<feature type="region of interest" description="Disordered" evidence="1">
    <location>
        <begin position="221"/>
        <end position="262"/>
    </location>
</feature>
<keyword evidence="2" id="KW-0472">Membrane</keyword>
<dbReference type="SUPFAM" id="SSF47090">
    <property type="entry name" value="PGBD-like"/>
    <property type="match status" value="2"/>
</dbReference>
<feature type="domain" description="Peptidoglycan binding-like" evidence="3">
    <location>
        <begin position="161"/>
        <end position="213"/>
    </location>
</feature>
<name>A0A561QWK2_9HYPH</name>
<dbReference type="RefSeq" id="WP_145637414.1">
    <property type="nucleotide sequence ID" value="NZ_VIWP01000003.1"/>
</dbReference>
<dbReference type="Gene3D" id="1.10.101.10">
    <property type="entry name" value="PGBD-like superfamily/PGBD"/>
    <property type="match status" value="2"/>
</dbReference>
<evidence type="ECO:0000256" key="2">
    <source>
        <dbReference type="SAM" id="Phobius"/>
    </source>
</evidence>
<sequence length="375" mass="39271">MAARKRKSPDKRRPAKKPGLASTMLVTTGGVFARTISRNPKAVFGFAGFAVLFSFVAANALWYQPGGHPSPFLATRDPEHPNALTGYRRPAQVHPDDVTTFRIERASDKPADKPAAPAQVVQAAPPAVVPPAANQPAAALPQPPALANAATPSADSAHVLIAAVQHELARRGLYDGAEDGVTGPRTQSAILFFEESAGLAQTGEASAELLAALKAEPRPAAAPAVAQRPQIAPQPLPKPAAEVAKSQPRPAPVPQPARPIPVSVKAEDPVAAAIRDAERKPSMIPPANIPTGNIPAAASRPGTQVASRSPVPATNMVLQIQRGLSNIAYSDVEIDGVAGLQTKEAIRRFERHYRLPETGEPNPMVLNKLKAIGAL</sequence>
<dbReference type="Pfam" id="PF01471">
    <property type="entry name" value="PG_binding_1"/>
    <property type="match status" value="2"/>
</dbReference>
<organism evidence="4 5">
    <name type="scientific">Neorhizobium alkalisoli</name>
    <dbReference type="NCBI Taxonomy" id="528178"/>
    <lineage>
        <taxon>Bacteria</taxon>
        <taxon>Pseudomonadati</taxon>
        <taxon>Pseudomonadota</taxon>
        <taxon>Alphaproteobacteria</taxon>
        <taxon>Hyphomicrobiales</taxon>
        <taxon>Rhizobiaceae</taxon>
        <taxon>Rhizobium/Agrobacterium group</taxon>
        <taxon>Neorhizobium</taxon>
    </lineage>
</organism>